<comment type="subcellular location">
    <subcellularLocation>
        <location evidence="2">Cell membrane</location>
        <topology evidence="2">Multi-pass membrane protein</topology>
    </subcellularLocation>
</comment>
<feature type="domain" description="Histidine kinase" evidence="15">
    <location>
        <begin position="414"/>
        <end position="655"/>
    </location>
</feature>
<evidence type="ECO:0000256" key="7">
    <source>
        <dbReference type="ARBA" id="ARBA00022741"/>
    </source>
</evidence>
<keyword evidence="7" id="KW-0547">Nucleotide-binding</keyword>
<dbReference type="InterPro" id="IPR003594">
    <property type="entry name" value="HATPase_dom"/>
</dbReference>
<evidence type="ECO:0000256" key="13">
    <source>
        <dbReference type="SAM" id="Coils"/>
    </source>
</evidence>
<organism evidence="16 17">
    <name type="scientific">Halarcobacter ebronensis</name>
    <dbReference type="NCBI Taxonomy" id="1462615"/>
    <lineage>
        <taxon>Bacteria</taxon>
        <taxon>Pseudomonadati</taxon>
        <taxon>Campylobacterota</taxon>
        <taxon>Epsilonproteobacteria</taxon>
        <taxon>Campylobacterales</taxon>
        <taxon>Arcobacteraceae</taxon>
        <taxon>Halarcobacter</taxon>
    </lineage>
</organism>
<dbReference type="PANTHER" id="PTHR43065">
    <property type="entry name" value="SENSOR HISTIDINE KINASE"/>
    <property type="match status" value="1"/>
</dbReference>
<dbReference type="Pfam" id="PF00512">
    <property type="entry name" value="HisKA"/>
    <property type="match status" value="1"/>
</dbReference>
<dbReference type="Gene3D" id="1.10.287.130">
    <property type="match status" value="1"/>
</dbReference>
<dbReference type="InterPro" id="IPR036097">
    <property type="entry name" value="HisK_dim/P_sf"/>
</dbReference>
<dbReference type="EMBL" id="PDKJ01000007">
    <property type="protein sequence ID" value="RXJ68044.1"/>
    <property type="molecule type" value="Genomic_DNA"/>
</dbReference>
<keyword evidence="12 14" id="KW-0472">Membrane</keyword>
<evidence type="ECO:0000313" key="16">
    <source>
        <dbReference type="EMBL" id="RXJ68044.1"/>
    </source>
</evidence>
<dbReference type="InterPro" id="IPR036890">
    <property type="entry name" value="HATPase_C_sf"/>
</dbReference>
<feature type="coiled-coil region" evidence="13">
    <location>
        <begin position="491"/>
        <end position="520"/>
    </location>
</feature>
<evidence type="ECO:0000256" key="4">
    <source>
        <dbReference type="ARBA" id="ARBA00022475"/>
    </source>
</evidence>
<evidence type="ECO:0000256" key="1">
    <source>
        <dbReference type="ARBA" id="ARBA00000085"/>
    </source>
</evidence>
<evidence type="ECO:0000256" key="5">
    <source>
        <dbReference type="ARBA" id="ARBA00022679"/>
    </source>
</evidence>
<evidence type="ECO:0000256" key="11">
    <source>
        <dbReference type="ARBA" id="ARBA00023012"/>
    </source>
</evidence>
<evidence type="ECO:0000256" key="14">
    <source>
        <dbReference type="SAM" id="Phobius"/>
    </source>
</evidence>
<proteinExistence type="predicted"/>
<keyword evidence="8 16" id="KW-0418">Kinase</keyword>
<comment type="caution">
    <text evidence="16">The sequence shown here is derived from an EMBL/GenBank/DDBJ whole genome shotgun (WGS) entry which is preliminary data.</text>
</comment>
<comment type="catalytic activity">
    <reaction evidence="1">
        <text>ATP + protein L-histidine = ADP + protein N-phospho-L-histidine.</text>
        <dbReference type="EC" id="2.7.13.3"/>
    </reaction>
</comment>
<dbReference type="CDD" id="cd18774">
    <property type="entry name" value="PDC2_HK_sensor"/>
    <property type="match status" value="1"/>
</dbReference>
<evidence type="ECO:0000256" key="2">
    <source>
        <dbReference type="ARBA" id="ARBA00004651"/>
    </source>
</evidence>
<keyword evidence="9" id="KW-0067">ATP-binding</keyword>
<dbReference type="RefSeq" id="WP_128981481.1">
    <property type="nucleotide sequence ID" value="NZ_PDKJ01000007.1"/>
</dbReference>
<evidence type="ECO:0000313" key="17">
    <source>
        <dbReference type="Proteomes" id="UP000290172"/>
    </source>
</evidence>
<keyword evidence="4" id="KW-1003">Cell membrane</keyword>
<dbReference type="AlphaFoldDB" id="A0A4Q0YEH9"/>
<feature type="transmembrane region" description="Helical" evidence="14">
    <location>
        <begin position="12"/>
        <end position="34"/>
    </location>
</feature>
<reference evidence="16 17" key="1">
    <citation type="submission" date="2017-10" db="EMBL/GenBank/DDBJ databases">
        <title>Genomics of the genus Arcobacter.</title>
        <authorList>
            <person name="Perez-Cataluna A."/>
            <person name="Figueras M.J."/>
        </authorList>
    </citation>
    <scope>NUCLEOTIDE SEQUENCE [LARGE SCALE GENOMIC DNA]</scope>
    <source>
        <strain evidence="16 17">CECT 8993</strain>
    </source>
</reference>
<dbReference type="PANTHER" id="PTHR43065:SF46">
    <property type="entry name" value="C4-DICARBOXYLATE TRANSPORT SENSOR PROTEIN DCTB"/>
    <property type="match status" value="1"/>
</dbReference>
<keyword evidence="5" id="KW-0808">Transferase</keyword>
<evidence type="ECO:0000256" key="12">
    <source>
        <dbReference type="ARBA" id="ARBA00023136"/>
    </source>
</evidence>
<keyword evidence="10 14" id="KW-1133">Transmembrane helix</keyword>
<accession>A0A4Q0YEH9</accession>
<dbReference type="GO" id="GO:0000155">
    <property type="term" value="F:phosphorelay sensor kinase activity"/>
    <property type="evidence" value="ECO:0007669"/>
    <property type="project" value="InterPro"/>
</dbReference>
<dbReference type="Pfam" id="PF02518">
    <property type="entry name" value="HATPase_c"/>
    <property type="match status" value="1"/>
</dbReference>
<dbReference type="Gene3D" id="3.30.565.10">
    <property type="entry name" value="Histidine kinase-like ATPase, C-terminal domain"/>
    <property type="match status" value="1"/>
</dbReference>
<dbReference type="SMART" id="SM01049">
    <property type="entry name" value="Cache_2"/>
    <property type="match status" value="2"/>
</dbReference>
<dbReference type="InterPro" id="IPR004010">
    <property type="entry name" value="Double_Cache_2"/>
</dbReference>
<protein>
    <recommendedName>
        <fullName evidence="3">histidine kinase</fullName>
        <ecNumber evidence="3">2.7.13.3</ecNumber>
    </recommendedName>
</protein>
<dbReference type="EC" id="2.7.13.3" evidence="3"/>
<gene>
    <name evidence="16" type="ORF">CRV08_09555</name>
</gene>
<dbReference type="InterPro" id="IPR033480">
    <property type="entry name" value="sCache_2"/>
</dbReference>
<dbReference type="GO" id="GO:0005524">
    <property type="term" value="F:ATP binding"/>
    <property type="evidence" value="ECO:0007669"/>
    <property type="project" value="UniProtKB-KW"/>
</dbReference>
<evidence type="ECO:0000256" key="10">
    <source>
        <dbReference type="ARBA" id="ARBA00022989"/>
    </source>
</evidence>
<evidence type="ECO:0000256" key="8">
    <source>
        <dbReference type="ARBA" id="ARBA00022777"/>
    </source>
</evidence>
<dbReference type="InterPro" id="IPR003661">
    <property type="entry name" value="HisK_dim/P_dom"/>
</dbReference>
<sequence>MLIKNERELLSFVKYSPIIIIVIISIIVNSLVYYQNERNLKKDLEFYKENYIKTNKQDIKLHVERILDLINKERVTLEIQLRQSLEQRVNEAYLAIDNIYKKFPNKREEELLQIIKESLRGIRFNDNRGYFTLTGMNGDIVMHPINSNYEGINIFKKTESNTINTLKTVINTLKKEDKTFTKIEWYKPNDTTQKYKKIAFYKLFKPLNIFIGTAEYLSDFEEYTKSKILEYIQNVTFGENGYVFVFDYEGKQLAHVKRSYVGQNRIDLKDSNGVYITKTIIEQAKKGPGYVSYVGTIMPATNKPAEKITYVLGLSDWKWAIASGFYTKDMYDYLEKKSIELEKINNSTYKRIVLISLFLSIILIFIALYISKILNKFFDEYKLQIEKEIQANRNKDMILYQQSKMASMGEMIGNIAHQWRQPLNLISTAASGMKLQDELGISTEKSKIASIDAILDSTQYLSKTIDDFRSFFNPNKEEIIVNSKAMYEKAIKLIEGRLKNHNIELEIELEEFEFETYENELIQALINIINNSVDALKDLDNNKNNRKIFISINRQNSNHLIIKNQNFQLENNKDYLYIRIKDNAGGISSNIIDKIFDAYFTTKHQTQGTGIGLYMTYQIIVKHLHGYIYANNETYTVDDKKYTGAKFVIIVPIHNKQK</sequence>
<evidence type="ECO:0000256" key="3">
    <source>
        <dbReference type="ARBA" id="ARBA00012438"/>
    </source>
</evidence>
<dbReference type="SMART" id="SM00387">
    <property type="entry name" value="HATPase_c"/>
    <property type="match status" value="1"/>
</dbReference>
<dbReference type="Pfam" id="PF08269">
    <property type="entry name" value="dCache_2"/>
    <property type="match status" value="1"/>
</dbReference>
<dbReference type="CDD" id="cd00082">
    <property type="entry name" value="HisKA"/>
    <property type="match status" value="1"/>
</dbReference>
<evidence type="ECO:0000259" key="15">
    <source>
        <dbReference type="PROSITE" id="PS50109"/>
    </source>
</evidence>
<dbReference type="PROSITE" id="PS50109">
    <property type="entry name" value="HIS_KIN"/>
    <property type="match status" value="1"/>
</dbReference>
<evidence type="ECO:0000256" key="9">
    <source>
        <dbReference type="ARBA" id="ARBA00022840"/>
    </source>
</evidence>
<keyword evidence="11" id="KW-0902">Two-component regulatory system</keyword>
<name>A0A4Q0YEH9_9BACT</name>
<dbReference type="Gene3D" id="3.30.450.20">
    <property type="entry name" value="PAS domain"/>
    <property type="match status" value="2"/>
</dbReference>
<evidence type="ECO:0000256" key="6">
    <source>
        <dbReference type="ARBA" id="ARBA00022692"/>
    </source>
</evidence>
<dbReference type="SUPFAM" id="SSF55874">
    <property type="entry name" value="ATPase domain of HSP90 chaperone/DNA topoisomerase II/histidine kinase"/>
    <property type="match status" value="1"/>
</dbReference>
<dbReference type="Proteomes" id="UP000290172">
    <property type="component" value="Unassembled WGS sequence"/>
</dbReference>
<dbReference type="SUPFAM" id="SSF47384">
    <property type="entry name" value="Homodimeric domain of signal transducing histidine kinase"/>
    <property type="match status" value="1"/>
</dbReference>
<dbReference type="GO" id="GO:0005886">
    <property type="term" value="C:plasma membrane"/>
    <property type="evidence" value="ECO:0007669"/>
    <property type="project" value="UniProtKB-SubCell"/>
</dbReference>
<keyword evidence="13" id="KW-0175">Coiled coil</keyword>
<dbReference type="InterPro" id="IPR005467">
    <property type="entry name" value="His_kinase_dom"/>
</dbReference>
<keyword evidence="6 14" id="KW-0812">Transmembrane</keyword>
<feature type="transmembrane region" description="Helical" evidence="14">
    <location>
        <begin position="352"/>
        <end position="370"/>
    </location>
</feature>